<feature type="region of interest" description="Disordered" evidence="5">
    <location>
        <begin position="51"/>
        <end position="75"/>
    </location>
</feature>
<keyword evidence="9" id="KW-1185">Reference proteome</keyword>
<dbReference type="InterPro" id="IPR029034">
    <property type="entry name" value="Cystine-knot_cytokine"/>
</dbReference>
<evidence type="ECO:0000256" key="1">
    <source>
        <dbReference type="ARBA" id="ARBA00006686"/>
    </source>
</evidence>
<evidence type="ECO:0000313" key="9">
    <source>
        <dbReference type="Proteomes" id="UP001187315"/>
    </source>
</evidence>
<dbReference type="PANTHER" id="PTHR11633">
    <property type="entry name" value="PLATELET-DERIVED GROWTH FACTOR"/>
    <property type="match status" value="1"/>
</dbReference>
<sequence length="484" mass="54796">MSSWLVLLVALVACLRIGGAQDPVPVSLVNLVMNSPISTMKDLQELLDVHSVEEEEEEEEEEDKNHLNGTHKRLPRSLGDVQMAQPAVCKVRTEVMEVTRSMLDRSNANFLLWPLCVEVQRCSGCCNTRTLQCVPVTTQIRLLQMTKIQFIDRRAVYEKVVLPVEDHLSCSCKSRAVSHTAWTRTMTSPPPPPPRLITKPPVSRSQSKEELHRHDDLKHKQRFQLEDQETQWQSKYTLSHTQRVPVHTLAHTQGYRLGPFQHTSSEDASTRQASFDTTRMVSDTTQGLTPVKLQEYHTHSGSGDDNIKSTASGEHPKRHRHHHGTQEAATKHQHEPSQSHATEQHRSQPDVTMHHSSQLEAPVVSFSHVEVIGQSSGQRELFSQAPTPSLHQSNAKDQQRSQSETDKLPESGQEKTDHHHQHHHHHHHQHPTQAATQRAVTNAPAGMPPVPHTPPPAVAQRKRRRKQKRRMSKSAMRAMIMVMS</sequence>
<dbReference type="PROSITE" id="PS50278">
    <property type="entry name" value="PDGF_2"/>
    <property type="match status" value="1"/>
</dbReference>
<keyword evidence="6" id="KW-0732">Signal</keyword>
<dbReference type="GO" id="GO:0005161">
    <property type="term" value="F:platelet-derived growth factor receptor binding"/>
    <property type="evidence" value="ECO:0007669"/>
    <property type="project" value="TreeGrafter"/>
</dbReference>
<reference evidence="8" key="1">
    <citation type="submission" date="2023-08" db="EMBL/GenBank/DDBJ databases">
        <title>Pelteobagrus vachellii genome.</title>
        <authorList>
            <person name="Liu H."/>
        </authorList>
    </citation>
    <scope>NUCLEOTIDE SEQUENCE</scope>
    <source>
        <strain evidence="8">PRFRI_2022a</strain>
        <tissue evidence="8">Muscle</tissue>
    </source>
</reference>
<dbReference type="GO" id="GO:0016020">
    <property type="term" value="C:membrane"/>
    <property type="evidence" value="ECO:0007669"/>
    <property type="project" value="InterPro"/>
</dbReference>
<dbReference type="FunFam" id="2.10.90.10:FF:000041">
    <property type="entry name" value="Platelet-derived growth factor beta polypeptide b"/>
    <property type="match status" value="1"/>
</dbReference>
<feature type="chain" id="PRO_5041719283" description="Platelet-derived growth factor (PDGF) family profile domain-containing protein" evidence="6">
    <location>
        <begin position="21"/>
        <end position="484"/>
    </location>
</feature>
<feature type="compositionally biased region" description="Polar residues" evidence="5">
    <location>
        <begin position="270"/>
        <end position="288"/>
    </location>
</feature>
<feature type="compositionally biased region" description="Basic residues" evidence="5">
    <location>
        <begin position="418"/>
        <end position="430"/>
    </location>
</feature>
<dbReference type="EMBL" id="JAVHJS010000023">
    <property type="protein sequence ID" value="KAK2819550.1"/>
    <property type="molecule type" value="Genomic_DNA"/>
</dbReference>
<feature type="region of interest" description="Disordered" evidence="5">
    <location>
        <begin position="384"/>
        <end position="474"/>
    </location>
</feature>
<evidence type="ECO:0000259" key="7">
    <source>
        <dbReference type="PROSITE" id="PS50278"/>
    </source>
</evidence>
<dbReference type="Proteomes" id="UP001187315">
    <property type="component" value="Unassembled WGS sequence"/>
</dbReference>
<evidence type="ECO:0000256" key="5">
    <source>
        <dbReference type="SAM" id="MobiDB-lite"/>
    </source>
</evidence>
<feature type="compositionally biased region" description="Basic and acidic residues" evidence="5">
    <location>
        <begin position="206"/>
        <end position="218"/>
    </location>
</feature>
<feature type="region of interest" description="Disordered" evidence="5">
    <location>
        <begin position="257"/>
        <end position="357"/>
    </location>
</feature>
<feature type="domain" description="Platelet-derived growth factor (PDGF) family profile" evidence="7">
    <location>
        <begin position="76"/>
        <end position="177"/>
    </location>
</feature>
<dbReference type="GO" id="GO:0070374">
    <property type="term" value="P:positive regulation of ERK1 and ERK2 cascade"/>
    <property type="evidence" value="ECO:0007669"/>
    <property type="project" value="TreeGrafter"/>
</dbReference>
<feature type="compositionally biased region" description="Basic and acidic residues" evidence="5">
    <location>
        <begin position="329"/>
        <end position="348"/>
    </location>
</feature>
<feature type="compositionally biased region" description="Pro residues" evidence="5">
    <location>
        <begin position="446"/>
        <end position="457"/>
    </location>
</feature>
<dbReference type="GO" id="GO:0051897">
    <property type="term" value="P:positive regulation of phosphatidylinositol 3-kinase/protein kinase B signal transduction"/>
    <property type="evidence" value="ECO:0007669"/>
    <property type="project" value="TreeGrafter"/>
</dbReference>
<organism evidence="8 9">
    <name type="scientific">Tachysurus vachellii</name>
    <name type="common">Darkbarbel catfish</name>
    <name type="synonym">Pelteobagrus vachellii</name>
    <dbReference type="NCBI Taxonomy" id="175792"/>
    <lineage>
        <taxon>Eukaryota</taxon>
        <taxon>Metazoa</taxon>
        <taxon>Chordata</taxon>
        <taxon>Craniata</taxon>
        <taxon>Vertebrata</taxon>
        <taxon>Euteleostomi</taxon>
        <taxon>Actinopterygii</taxon>
        <taxon>Neopterygii</taxon>
        <taxon>Teleostei</taxon>
        <taxon>Ostariophysi</taxon>
        <taxon>Siluriformes</taxon>
        <taxon>Bagridae</taxon>
        <taxon>Tachysurus</taxon>
    </lineage>
</organism>
<protein>
    <recommendedName>
        <fullName evidence="7">Platelet-derived growth factor (PDGF) family profile domain-containing protein</fullName>
    </recommendedName>
</protein>
<dbReference type="PANTHER" id="PTHR11633:SF15">
    <property type="entry name" value="ADENYLATE CYCLASE, TERMINAL-DIFFERENTIATION SPECIFIC"/>
    <property type="match status" value="1"/>
</dbReference>
<dbReference type="GO" id="GO:0051781">
    <property type="term" value="P:positive regulation of cell division"/>
    <property type="evidence" value="ECO:0007669"/>
    <property type="project" value="UniProtKB-KW"/>
</dbReference>
<feature type="compositionally biased region" description="Acidic residues" evidence="5">
    <location>
        <begin position="53"/>
        <end position="62"/>
    </location>
</feature>
<dbReference type="InterPro" id="IPR000072">
    <property type="entry name" value="PDGF/VEGF_dom"/>
</dbReference>
<feature type="region of interest" description="Disordered" evidence="5">
    <location>
        <begin position="182"/>
        <end position="220"/>
    </location>
</feature>
<evidence type="ECO:0000256" key="6">
    <source>
        <dbReference type="SAM" id="SignalP"/>
    </source>
</evidence>
<comment type="similarity">
    <text evidence="1 4">Belongs to the PDGF/VEGF growth factor family.</text>
</comment>
<feature type="compositionally biased region" description="Polar residues" evidence="5">
    <location>
        <begin position="431"/>
        <end position="440"/>
    </location>
</feature>
<feature type="compositionally biased region" description="Basic residues" evidence="5">
    <location>
        <begin position="460"/>
        <end position="472"/>
    </location>
</feature>
<dbReference type="GO" id="GO:0008284">
    <property type="term" value="P:positive regulation of cell population proliferation"/>
    <property type="evidence" value="ECO:0007669"/>
    <property type="project" value="TreeGrafter"/>
</dbReference>
<dbReference type="GO" id="GO:0030335">
    <property type="term" value="P:positive regulation of cell migration"/>
    <property type="evidence" value="ECO:0007669"/>
    <property type="project" value="TreeGrafter"/>
</dbReference>
<feature type="compositionally biased region" description="Polar residues" evidence="5">
    <location>
        <begin position="299"/>
        <end position="312"/>
    </location>
</feature>
<dbReference type="SUPFAM" id="SSF57501">
    <property type="entry name" value="Cystine-knot cytokines"/>
    <property type="match status" value="1"/>
</dbReference>
<dbReference type="GO" id="GO:0005615">
    <property type="term" value="C:extracellular space"/>
    <property type="evidence" value="ECO:0007669"/>
    <property type="project" value="TreeGrafter"/>
</dbReference>
<evidence type="ECO:0000256" key="3">
    <source>
        <dbReference type="ARBA" id="ARBA00023246"/>
    </source>
</evidence>
<keyword evidence="3" id="KW-0497">Mitogen</keyword>
<dbReference type="GO" id="GO:0048008">
    <property type="term" value="P:platelet-derived growth factor receptor signaling pathway"/>
    <property type="evidence" value="ECO:0007669"/>
    <property type="project" value="TreeGrafter"/>
</dbReference>
<feature type="compositionally biased region" description="Basic and acidic residues" evidence="5">
    <location>
        <begin position="397"/>
        <end position="417"/>
    </location>
</feature>
<dbReference type="Pfam" id="PF00341">
    <property type="entry name" value="PDGF"/>
    <property type="match status" value="1"/>
</dbReference>
<proteinExistence type="inferred from homology"/>
<evidence type="ECO:0000256" key="4">
    <source>
        <dbReference type="RuleBase" id="RU003818"/>
    </source>
</evidence>
<dbReference type="AlphaFoldDB" id="A0AA88IRP5"/>
<dbReference type="GO" id="GO:0008083">
    <property type="term" value="F:growth factor activity"/>
    <property type="evidence" value="ECO:0007669"/>
    <property type="project" value="UniProtKB-KW"/>
</dbReference>
<evidence type="ECO:0000256" key="2">
    <source>
        <dbReference type="ARBA" id="ARBA00023030"/>
    </source>
</evidence>
<comment type="caution">
    <text evidence="8">The sequence shown here is derived from an EMBL/GenBank/DDBJ whole genome shotgun (WGS) entry which is preliminary data.</text>
</comment>
<feature type="compositionally biased region" description="Polar residues" evidence="5">
    <location>
        <begin position="384"/>
        <end position="396"/>
    </location>
</feature>
<dbReference type="Gene3D" id="2.10.90.10">
    <property type="entry name" value="Cystine-knot cytokines"/>
    <property type="match status" value="1"/>
</dbReference>
<name>A0AA88IRP5_TACVA</name>
<gene>
    <name evidence="8" type="ORF">Q7C36_021196</name>
</gene>
<accession>A0AA88IRP5</accession>
<keyword evidence="2 4" id="KW-0339">Growth factor</keyword>
<feature type="signal peptide" evidence="6">
    <location>
        <begin position="1"/>
        <end position="20"/>
    </location>
</feature>
<dbReference type="SMART" id="SM00141">
    <property type="entry name" value="PDGF"/>
    <property type="match status" value="1"/>
</dbReference>
<evidence type="ECO:0000313" key="8">
    <source>
        <dbReference type="EMBL" id="KAK2819550.1"/>
    </source>
</evidence>